<comment type="caution">
    <text evidence="1">The sequence shown here is derived from an EMBL/GenBank/DDBJ whole genome shotgun (WGS) entry which is preliminary data.</text>
</comment>
<sequence length="82" mass="9782">MTKKEICEILKIDNGTLKNWERDRPELHKVVMEHFESTKTYPDINNPEYLKKEMIKAIDTLPHTKVKKFYHLMMAELAEIGH</sequence>
<name>A0A4U2Z461_9BACT</name>
<dbReference type="AlphaFoldDB" id="A0A4U2Z461"/>
<keyword evidence="2" id="KW-1185">Reference proteome</keyword>
<gene>
    <name evidence="1" type="ORF">FCU45_07905</name>
</gene>
<dbReference type="EMBL" id="SZPX01000006">
    <property type="protein sequence ID" value="TKI68879.1"/>
    <property type="molecule type" value="Genomic_DNA"/>
</dbReference>
<protein>
    <submittedName>
        <fullName evidence="1">Uncharacterized protein</fullName>
    </submittedName>
</protein>
<organism evidence="1 2">
    <name type="scientific">Sulfurimonas crateris</name>
    <dbReference type="NCBI Taxonomy" id="2574727"/>
    <lineage>
        <taxon>Bacteria</taxon>
        <taxon>Pseudomonadati</taxon>
        <taxon>Campylobacterota</taxon>
        <taxon>Epsilonproteobacteria</taxon>
        <taxon>Campylobacterales</taxon>
        <taxon>Sulfurimonadaceae</taxon>
        <taxon>Sulfurimonas</taxon>
    </lineage>
</organism>
<evidence type="ECO:0000313" key="1">
    <source>
        <dbReference type="EMBL" id="TKI68879.1"/>
    </source>
</evidence>
<accession>A0A4U2Z461</accession>
<dbReference type="RefSeq" id="WP_137014064.1">
    <property type="nucleotide sequence ID" value="NZ_SZPX01000006.1"/>
</dbReference>
<dbReference type="Proteomes" id="UP000309561">
    <property type="component" value="Unassembled WGS sequence"/>
</dbReference>
<evidence type="ECO:0000313" key="2">
    <source>
        <dbReference type="Proteomes" id="UP000309561"/>
    </source>
</evidence>
<reference evidence="1 2" key="1">
    <citation type="submission" date="2019-04" db="EMBL/GenBank/DDBJ databases">
        <title>Sulfurimonas crateris sp. nov. a facultative anaerobic sulfur-oxidizing chemolithautotrophic bacterium isolated from a terrestrial mud vulcano.</title>
        <authorList>
            <person name="Ratnikova N.M."/>
            <person name="Slobodkin A.I."/>
            <person name="Merkel A.Y."/>
            <person name="Novikov A."/>
            <person name="Bonch-Osmolovskaya E.A."/>
            <person name="Slobodkina G.B."/>
        </authorList>
    </citation>
    <scope>NUCLEOTIDE SEQUENCE [LARGE SCALE GENOMIC DNA]</scope>
    <source>
        <strain evidence="1 2">SN118</strain>
    </source>
</reference>
<proteinExistence type="predicted"/>
<dbReference type="OrthoDB" id="5329232at2"/>